<comment type="similarity">
    <text evidence="2 8">Belongs to the alanine or glycine:cation symporter (AGCS) (TC 2.A.25) family.</text>
</comment>
<sequence length="491" mass="52008">MEQLNQLANDLVTTFTDAFWAWLLIPLLAVLSIYFTVRLGGVQLRMIPEMVRTLRSKPEVAPDGKRAISSFQAFSISAAARIGTGNVVGVAGAIAVGGPGAVLWMWIAGLFVGAASFVESTLGQLYKVRDRTGYRGGPAYYMQHGLNARWMGIIFAIAITVTFGFVFNAVQSNTIANAVANSAGAIGYEFGTWVTAAVGLLLVAVTALVVFGGVRRIAHVTQTLVPFMAVFYLIMGLVVVVLNADQVPAVFSEIVQSAFGLREVAGATIGTVIIQGVRRGMFSNEAGLGSAPNAGATAAVTHPVKQGLVQTLGVYFDTLIICSMTAFLILTTNPTLGAERGPLLTQEALETGLGTWSLHALTVVLLLLAFSSILGNFYYGQANVAFLTENRGVMTGFKVVFLVATFLGSIGTVQIVWSLADTAMGFMALVNLVALAPLAGVVGIVLKDYVAQRKQGLDPVFTRDRFPQLRGVQCWEAEQQPAADEAGAGSR</sequence>
<dbReference type="PRINTS" id="PR00175">
    <property type="entry name" value="NAALASMPORT"/>
</dbReference>
<protein>
    <submittedName>
        <fullName evidence="9">Sodium:alanine symporter family protein</fullName>
    </submittedName>
</protein>
<feature type="transmembrane region" description="Helical" evidence="8">
    <location>
        <begin position="356"/>
        <end position="379"/>
    </location>
</feature>
<evidence type="ECO:0000256" key="7">
    <source>
        <dbReference type="ARBA" id="ARBA00023136"/>
    </source>
</evidence>
<evidence type="ECO:0000313" key="10">
    <source>
        <dbReference type="Proteomes" id="UP001499993"/>
    </source>
</evidence>
<evidence type="ECO:0000256" key="1">
    <source>
        <dbReference type="ARBA" id="ARBA00004651"/>
    </source>
</evidence>
<feature type="transmembrane region" description="Helical" evidence="8">
    <location>
        <begin position="19"/>
        <end position="37"/>
    </location>
</feature>
<name>A0ABP9GK02_9ACTN</name>
<dbReference type="Gene3D" id="1.20.1740.10">
    <property type="entry name" value="Amino acid/polyamine transporter I"/>
    <property type="match status" value="1"/>
</dbReference>
<evidence type="ECO:0000256" key="5">
    <source>
        <dbReference type="ARBA" id="ARBA00022692"/>
    </source>
</evidence>
<reference evidence="10" key="1">
    <citation type="journal article" date="2019" name="Int. J. Syst. Evol. Microbiol.">
        <title>The Global Catalogue of Microorganisms (GCM) 10K type strain sequencing project: providing services to taxonomists for standard genome sequencing and annotation.</title>
        <authorList>
            <consortium name="The Broad Institute Genomics Platform"/>
            <consortium name="The Broad Institute Genome Sequencing Center for Infectious Disease"/>
            <person name="Wu L."/>
            <person name="Ma J."/>
        </authorList>
    </citation>
    <scope>NUCLEOTIDE SEQUENCE [LARGE SCALE GENOMIC DNA]</scope>
    <source>
        <strain evidence="10">JCM 18123</strain>
    </source>
</reference>
<keyword evidence="7 8" id="KW-0472">Membrane</keyword>
<dbReference type="EMBL" id="BAABIK010000013">
    <property type="protein sequence ID" value="GAA4942796.1"/>
    <property type="molecule type" value="Genomic_DNA"/>
</dbReference>
<dbReference type="RefSeq" id="WP_344141082.1">
    <property type="nucleotide sequence ID" value="NZ_BAABIK010000013.1"/>
</dbReference>
<dbReference type="PANTHER" id="PTHR30330">
    <property type="entry name" value="AGSS FAMILY TRANSPORTER, SODIUM-ALANINE"/>
    <property type="match status" value="1"/>
</dbReference>
<keyword evidence="4 8" id="KW-1003">Cell membrane</keyword>
<dbReference type="Proteomes" id="UP001499993">
    <property type="component" value="Unassembled WGS sequence"/>
</dbReference>
<evidence type="ECO:0000256" key="6">
    <source>
        <dbReference type="ARBA" id="ARBA00022989"/>
    </source>
</evidence>
<dbReference type="NCBIfam" id="TIGR00835">
    <property type="entry name" value="agcS"/>
    <property type="match status" value="1"/>
</dbReference>
<accession>A0ABP9GK02</accession>
<gene>
    <name evidence="9" type="ORF">GCM10023224_26640</name>
</gene>
<organism evidence="9 10">
    <name type="scientific">Streptomonospora halophila</name>
    <dbReference type="NCBI Taxonomy" id="427369"/>
    <lineage>
        <taxon>Bacteria</taxon>
        <taxon>Bacillati</taxon>
        <taxon>Actinomycetota</taxon>
        <taxon>Actinomycetes</taxon>
        <taxon>Streptosporangiales</taxon>
        <taxon>Nocardiopsidaceae</taxon>
        <taxon>Streptomonospora</taxon>
    </lineage>
</organism>
<comment type="subcellular location">
    <subcellularLocation>
        <location evidence="1 8">Cell membrane</location>
        <topology evidence="1 8">Multi-pass membrane protein</topology>
    </subcellularLocation>
</comment>
<feature type="transmembrane region" description="Helical" evidence="8">
    <location>
        <begin position="314"/>
        <end position="336"/>
    </location>
</feature>
<dbReference type="Pfam" id="PF01235">
    <property type="entry name" value="Na_Ala_symp"/>
    <property type="match status" value="1"/>
</dbReference>
<keyword evidence="5 8" id="KW-0812">Transmembrane</keyword>
<evidence type="ECO:0000256" key="4">
    <source>
        <dbReference type="ARBA" id="ARBA00022475"/>
    </source>
</evidence>
<keyword evidence="6 8" id="KW-1133">Transmembrane helix</keyword>
<feature type="transmembrane region" description="Helical" evidence="8">
    <location>
        <begin position="399"/>
        <end position="420"/>
    </location>
</feature>
<keyword evidence="3 8" id="KW-0813">Transport</keyword>
<feature type="transmembrane region" description="Helical" evidence="8">
    <location>
        <begin position="73"/>
        <end position="97"/>
    </location>
</feature>
<feature type="transmembrane region" description="Helical" evidence="8">
    <location>
        <begin position="223"/>
        <end position="242"/>
    </location>
</feature>
<evidence type="ECO:0000256" key="3">
    <source>
        <dbReference type="ARBA" id="ARBA00022448"/>
    </source>
</evidence>
<feature type="transmembrane region" description="Helical" evidence="8">
    <location>
        <begin position="147"/>
        <end position="170"/>
    </location>
</feature>
<evidence type="ECO:0000256" key="8">
    <source>
        <dbReference type="RuleBase" id="RU363064"/>
    </source>
</evidence>
<dbReference type="InterPro" id="IPR001463">
    <property type="entry name" value="Na/Ala_symport"/>
</dbReference>
<keyword evidence="10" id="KW-1185">Reference proteome</keyword>
<evidence type="ECO:0000313" key="9">
    <source>
        <dbReference type="EMBL" id="GAA4942796.1"/>
    </source>
</evidence>
<proteinExistence type="inferred from homology"/>
<dbReference type="PANTHER" id="PTHR30330:SF1">
    <property type="entry name" value="AMINO-ACID CARRIER PROTEIN ALST"/>
    <property type="match status" value="1"/>
</dbReference>
<feature type="transmembrane region" description="Helical" evidence="8">
    <location>
        <begin position="426"/>
        <end position="446"/>
    </location>
</feature>
<keyword evidence="8" id="KW-0769">Symport</keyword>
<comment type="caution">
    <text evidence="9">The sequence shown here is derived from an EMBL/GenBank/DDBJ whole genome shotgun (WGS) entry which is preliminary data.</text>
</comment>
<evidence type="ECO:0000256" key="2">
    <source>
        <dbReference type="ARBA" id="ARBA00009261"/>
    </source>
</evidence>
<feature type="transmembrane region" description="Helical" evidence="8">
    <location>
        <begin position="190"/>
        <end position="211"/>
    </location>
</feature>